<organism evidence="1 2">
    <name type="scientific">Eretmocerus hayati</name>
    <dbReference type="NCBI Taxonomy" id="131215"/>
    <lineage>
        <taxon>Eukaryota</taxon>
        <taxon>Metazoa</taxon>
        <taxon>Ecdysozoa</taxon>
        <taxon>Arthropoda</taxon>
        <taxon>Hexapoda</taxon>
        <taxon>Insecta</taxon>
        <taxon>Pterygota</taxon>
        <taxon>Neoptera</taxon>
        <taxon>Endopterygota</taxon>
        <taxon>Hymenoptera</taxon>
        <taxon>Apocrita</taxon>
        <taxon>Proctotrupomorpha</taxon>
        <taxon>Chalcidoidea</taxon>
        <taxon>Aphelinidae</taxon>
        <taxon>Aphelininae</taxon>
        <taxon>Eretmocerus</taxon>
    </lineage>
</organism>
<name>A0ACC2NRL9_9HYME</name>
<comment type="caution">
    <text evidence="1">The sequence shown here is derived from an EMBL/GenBank/DDBJ whole genome shotgun (WGS) entry which is preliminary data.</text>
</comment>
<evidence type="ECO:0000313" key="1">
    <source>
        <dbReference type="EMBL" id="KAJ8673513.1"/>
    </source>
</evidence>
<proteinExistence type="predicted"/>
<reference evidence="1" key="1">
    <citation type="submission" date="2023-04" db="EMBL/GenBank/DDBJ databases">
        <title>A chromosome-level genome assembly of the parasitoid wasp Eretmocerus hayati.</title>
        <authorList>
            <person name="Zhong Y."/>
            <person name="Liu S."/>
            <person name="Liu Y."/>
        </authorList>
    </citation>
    <scope>NUCLEOTIDE SEQUENCE</scope>
    <source>
        <strain evidence="1">ZJU_SS_LIU_2023</strain>
    </source>
</reference>
<protein>
    <submittedName>
        <fullName evidence="1">Uncharacterized protein</fullName>
    </submittedName>
</protein>
<keyword evidence="2" id="KW-1185">Reference proteome</keyword>
<dbReference type="EMBL" id="CM056743">
    <property type="protein sequence ID" value="KAJ8673513.1"/>
    <property type="molecule type" value="Genomic_DNA"/>
</dbReference>
<accession>A0ACC2NRL9</accession>
<evidence type="ECO:0000313" key="2">
    <source>
        <dbReference type="Proteomes" id="UP001239111"/>
    </source>
</evidence>
<gene>
    <name evidence="1" type="ORF">QAD02_004775</name>
</gene>
<sequence>MTYITLHYTYITEDVMLLYMDHLHKDEKFTSSTLWAVYSMLKSFINAYDNVDITNYAAVRKYIKQKHRGHKPKKATTSTVEQVHTFVTKAEEPEHLLTKAIFVVSLSGCLRRVESTYLLLDNGTFLITIPLENIKTYVERSFTVVGVFAEILQRYLDARMGLVCPRLFLTYRSNTFINSPTGINTVGRVPKVVATFLKIPDIKTYTSHCIRRTAATIFADSGASIDELMRFGVWKSPGCARGYVVDSRFVKDKMAHQFTDAIIPVTKSNVPTVSHHDQNNVNNFVTAAQVIQEDSHSHSVMSSVIGDRQQVPVIATVIVLFLLHLGYSLHLENLQHQLLNQLLHCHHKASISTKSMNKQQSPAIPEAIEPDDSGISFDGQEFEESSLWGYDEFKPTPERTKALQPEDSDVEIVGVTMSLRDVFAGYHVDFGEPTGSPADGQSSTSLDVEVTFTLKDEVNSQLREDVFDAMLEEDSSDESDSGVEKVFFSSLPNKPTYYKTYRNTSKNTTHIPHSDQPPPNKLLPSSQPRQRLSPPQQHSQRNSSGRQRNHPSPVPKSDASISRHSSSHLHHIDKKAKKSLASVR</sequence>
<dbReference type="Proteomes" id="UP001239111">
    <property type="component" value="Chromosome 3"/>
</dbReference>